<reference evidence="2 3" key="1">
    <citation type="submission" date="2020-08" db="EMBL/GenBank/DDBJ databases">
        <title>Genomic Encyclopedia of Type Strains, Phase III (KMG-III): the genomes of soil and plant-associated and newly described type strains.</title>
        <authorList>
            <person name="Whitman W."/>
        </authorList>
    </citation>
    <scope>NUCLEOTIDE SEQUENCE [LARGE SCALE GENOMIC DNA]</scope>
    <source>
        <strain evidence="2 3">CECT 4113</strain>
    </source>
</reference>
<dbReference type="Proteomes" id="UP000518315">
    <property type="component" value="Unassembled WGS sequence"/>
</dbReference>
<dbReference type="RefSeq" id="WP_245438692.1">
    <property type="nucleotide sequence ID" value="NZ_JACHXH010000048.1"/>
</dbReference>
<evidence type="ECO:0000313" key="3">
    <source>
        <dbReference type="Proteomes" id="UP000518315"/>
    </source>
</evidence>
<dbReference type="EMBL" id="JACHXH010000048">
    <property type="protein sequence ID" value="MBB3139093.1"/>
    <property type="molecule type" value="Genomic_DNA"/>
</dbReference>
<name>A0A7W5BVV8_9HYPH</name>
<feature type="transmembrane region" description="Helical" evidence="1">
    <location>
        <begin position="5"/>
        <end position="23"/>
    </location>
</feature>
<evidence type="ECO:0000313" key="2">
    <source>
        <dbReference type="EMBL" id="MBB3139093.1"/>
    </source>
</evidence>
<sequence>MTKRLLKLSLILMVPIIGISFLVPTYPDVPVETNEAVVALNVSNSGERLLLRTLVHDFDFTLPPNRLNELSSARYDQLSSLGGTRAYLDTIRVQSTGMATAKISIVLGGYDSNLSETKKGILPDNLRANLATLGFVPSNGNVVGDFDTPLYMIWSTELSGRQYPANSREAYTGVDLTTPTVSETLVVSDDEPALERNRRLNTMLRPLTALRDGVETGALVLFMIIIGANPAPGG</sequence>
<proteinExistence type="predicted"/>
<keyword evidence="3" id="KW-1185">Reference proteome</keyword>
<evidence type="ECO:0000256" key="1">
    <source>
        <dbReference type="SAM" id="Phobius"/>
    </source>
</evidence>
<comment type="caution">
    <text evidence="2">The sequence shown here is derived from an EMBL/GenBank/DDBJ whole genome shotgun (WGS) entry which is preliminary data.</text>
</comment>
<keyword evidence="1" id="KW-0812">Transmembrane</keyword>
<dbReference type="AlphaFoldDB" id="A0A7W5BVV8"/>
<organism evidence="2 3">
    <name type="scientific">Rhizobium pisi</name>
    <dbReference type="NCBI Taxonomy" id="574561"/>
    <lineage>
        <taxon>Bacteria</taxon>
        <taxon>Pseudomonadati</taxon>
        <taxon>Pseudomonadota</taxon>
        <taxon>Alphaproteobacteria</taxon>
        <taxon>Hyphomicrobiales</taxon>
        <taxon>Rhizobiaceae</taxon>
        <taxon>Rhizobium/Agrobacterium group</taxon>
        <taxon>Rhizobium</taxon>
    </lineage>
</organism>
<accession>A0A7W5BVV8</accession>
<keyword evidence="1" id="KW-1133">Transmembrane helix</keyword>
<keyword evidence="1" id="KW-0472">Membrane</keyword>
<protein>
    <submittedName>
        <fullName evidence="2">Uncharacterized protein</fullName>
    </submittedName>
</protein>
<gene>
    <name evidence="2" type="ORF">FHS26_006874</name>
</gene>